<keyword evidence="3" id="KW-1185">Reference proteome</keyword>
<dbReference type="PANTHER" id="PTHR43179">
    <property type="entry name" value="RHAMNOSYLTRANSFERASE WBBL"/>
    <property type="match status" value="1"/>
</dbReference>
<organism evidence="2 3">
    <name type="scientific">Paenibacillus profundus</name>
    <dbReference type="NCBI Taxonomy" id="1173085"/>
    <lineage>
        <taxon>Bacteria</taxon>
        <taxon>Bacillati</taxon>
        <taxon>Bacillota</taxon>
        <taxon>Bacilli</taxon>
        <taxon>Bacillales</taxon>
        <taxon>Paenibacillaceae</taxon>
        <taxon>Paenibacillus</taxon>
    </lineage>
</organism>
<dbReference type="InterPro" id="IPR029044">
    <property type="entry name" value="Nucleotide-diphossugar_trans"/>
</dbReference>
<evidence type="ECO:0000313" key="3">
    <source>
        <dbReference type="Proteomes" id="UP001199916"/>
    </source>
</evidence>
<reference evidence="2 3" key="1">
    <citation type="submission" date="2021-11" db="EMBL/GenBank/DDBJ databases">
        <title>Draft genome sequence of Paenibacillus profundus YoMME, a new Gram-positive bacteria with exoelectrogenic properties.</title>
        <authorList>
            <person name="Hubenova Y."/>
            <person name="Hubenova E."/>
            <person name="Manasiev Y."/>
            <person name="Peykov S."/>
            <person name="Mitov M."/>
        </authorList>
    </citation>
    <scope>NUCLEOTIDE SEQUENCE [LARGE SCALE GENOMIC DNA]</scope>
    <source>
        <strain evidence="2 3">YoMME</strain>
    </source>
</reference>
<sequence>MSASPFGIAIPVMNQMEVTRKCIAYIRSHSSGQIPILIVDNGSRNEYMDELRSLSDYYIRNEENIGVIQAMDQAWQVLDTPYIMYLHNDLFILEPEFDVRVNRILTEVPFVGAAGFGGGHSVNCVGVRTSFTSNLIDAESHGTRLLEDYVPSVVLDGMCLIVRKELIQQIGGFVNHYSFHHYYDMDICLEAIYRGYKVITIGISIDHPGSRTASQPEYAAWLGKKGLTDGDLFEMNRNRFMSKWGDRQHVVVDSQFNYYDAHGPIYMKTT</sequence>
<evidence type="ECO:0000259" key="1">
    <source>
        <dbReference type="Pfam" id="PF00535"/>
    </source>
</evidence>
<gene>
    <name evidence="2" type="ORF">LQV63_21075</name>
</gene>
<dbReference type="Gene3D" id="3.90.550.10">
    <property type="entry name" value="Spore Coat Polysaccharide Biosynthesis Protein SpsA, Chain A"/>
    <property type="match status" value="1"/>
</dbReference>
<protein>
    <submittedName>
        <fullName evidence="2">Glycosyltransferase</fullName>
    </submittedName>
</protein>
<name>A0ABS8YMH0_9BACL</name>
<evidence type="ECO:0000313" key="2">
    <source>
        <dbReference type="EMBL" id="MCE5171775.1"/>
    </source>
</evidence>
<dbReference type="InterPro" id="IPR001173">
    <property type="entry name" value="Glyco_trans_2-like"/>
</dbReference>
<dbReference type="EMBL" id="JAJNBZ010000020">
    <property type="protein sequence ID" value="MCE5171775.1"/>
    <property type="molecule type" value="Genomic_DNA"/>
</dbReference>
<proteinExistence type="predicted"/>
<comment type="caution">
    <text evidence="2">The sequence shown here is derived from an EMBL/GenBank/DDBJ whole genome shotgun (WGS) entry which is preliminary data.</text>
</comment>
<dbReference type="Proteomes" id="UP001199916">
    <property type="component" value="Unassembled WGS sequence"/>
</dbReference>
<accession>A0ABS8YMH0</accession>
<dbReference type="SUPFAM" id="SSF53448">
    <property type="entry name" value="Nucleotide-diphospho-sugar transferases"/>
    <property type="match status" value="1"/>
</dbReference>
<dbReference type="RefSeq" id="WP_233698142.1">
    <property type="nucleotide sequence ID" value="NZ_JAJNBZ010000020.1"/>
</dbReference>
<feature type="domain" description="Glycosyltransferase 2-like" evidence="1">
    <location>
        <begin position="8"/>
        <end position="113"/>
    </location>
</feature>
<dbReference type="Pfam" id="PF00535">
    <property type="entry name" value="Glycos_transf_2"/>
    <property type="match status" value="1"/>
</dbReference>
<dbReference type="PANTHER" id="PTHR43179:SF7">
    <property type="entry name" value="RHAMNOSYLTRANSFERASE WBBL"/>
    <property type="match status" value="1"/>
</dbReference>